<keyword evidence="2" id="KW-1133">Transmembrane helix</keyword>
<dbReference type="EMBL" id="CAJSLV010000059">
    <property type="protein sequence ID" value="CAG6394770.1"/>
    <property type="molecule type" value="Genomic_DNA"/>
</dbReference>
<protein>
    <recommendedName>
        <fullName evidence="6">Gram-positive cocci surface proteins LPxTG domain-containing protein</fullName>
    </recommendedName>
</protein>
<dbReference type="InterPro" id="IPR006311">
    <property type="entry name" value="TAT_signal"/>
</dbReference>
<evidence type="ECO:0000256" key="1">
    <source>
        <dbReference type="SAM" id="MobiDB-lite"/>
    </source>
</evidence>
<evidence type="ECO:0000313" key="5">
    <source>
        <dbReference type="Proteomes" id="UP001152519"/>
    </source>
</evidence>
<dbReference type="Proteomes" id="UP001152519">
    <property type="component" value="Unassembled WGS sequence"/>
</dbReference>
<dbReference type="RefSeq" id="WP_251491524.1">
    <property type="nucleotide sequence ID" value="NZ_CAJSLV010000059.1"/>
</dbReference>
<evidence type="ECO:0000313" key="4">
    <source>
        <dbReference type="EMBL" id="CAG6394770.1"/>
    </source>
</evidence>
<accession>A0A9W4DR82</accession>
<keyword evidence="2" id="KW-0812">Transmembrane</keyword>
<evidence type="ECO:0008006" key="6">
    <source>
        <dbReference type="Google" id="ProtNLM"/>
    </source>
</evidence>
<feature type="transmembrane region" description="Helical" evidence="2">
    <location>
        <begin position="375"/>
        <end position="394"/>
    </location>
</feature>
<keyword evidence="2" id="KW-0472">Membrane</keyword>
<sequence>MSSIPNSVTRISGSRLAGVAAVAVLGGTLLAPAAHADSTAAPLKVAVSDVTHNTLTRGQGTNSFTVTVTNTSDAAQPFTGDAMVWPGASGPSPLAADQVRTEVVPLHAPATDVSVQGQNPGLNVLFFPHGGTWNKSFQIPAGAAYSWKMTVGAAAGFPGNDDGLDIDVSAGTGRVAAPADVHFDIAPALPDGRLTEKFDGAVTVAPGHPGETTLELHNGAGGKFTSPLNDMVELGSTVPGLGLEYRSGGNWVPAKTVVDGRSWLLPQVPAGFAYQQTHSYRLRFTAAQQPAAPRDLNVSSRVVLGEQIASAQTTLHLKKAAKPSAPATPSATASAPASPTSAAVPAADGSAGATTGGSSPSTTELAHTGSSHTGLLAGLAALLAAAGAFLTVSVKRRRSA</sequence>
<organism evidence="4 5">
    <name type="scientific">Actinacidiphila cocklensis</name>
    <dbReference type="NCBI Taxonomy" id="887465"/>
    <lineage>
        <taxon>Bacteria</taxon>
        <taxon>Bacillati</taxon>
        <taxon>Actinomycetota</taxon>
        <taxon>Actinomycetes</taxon>
        <taxon>Kitasatosporales</taxon>
        <taxon>Streptomycetaceae</taxon>
        <taxon>Actinacidiphila</taxon>
    </lineage>
</organism>
<feature type="chain" id="PRO_5040851065" description="Gram-positive cocci surface proteins LPxTG domain-containing protein" evidence="3">
    <location>
        <begin position="37"/>
        <end position="400"/>
    </location>
</feature>
<proteinExistence type="predicted"/>
<keyword evidence="5" id="KW-1185">Reference proteome</keyword>
<dbReference type="AlphaFoldDB" id="A0A9W4DR82"/>
<reference evidence="4" key="1">
    <citation type="submission" date="2021-05" db="EMBL/GenBank/DDBJ databases">
        <authorList>
            <person name="Arsene-Ploetze F."/>
        </authorList>
    </citation>
    <scope>NUCLEOTIDE SEQUENCE</scope>
    <source>
        <strain evidence="4">DSM 42138</strain>
    </source>
</reference>
<name>A0A9W4DR82_9ACTN</name>
<dbReference type="PROSITE" id="PS51318">
    <property type="entry name" value="TAT"/>
    <property type="match status" value="1"/>
</dbReference>
<keyword evidence="3" id="KW-0732">Signal</keyword>
<feature type="compositionally biased region" description="Low complexity" evidence="1">
    <location>
        <begin position="322"/>
        <end position="363"/>
    </location>
</feature>
<feature type="signal peptide" evidence="3">
    <location>
        <begin position="1"/>
        <end position="36"/>
    </location>
</feature>
<evidence type="ECO:0000256" key="2">
    <source>
        <dbReference type="SAM" id="Phobius"/>
    </source>
</evidence>
<evidence type="ECO:0000256" key="3">
    <source>
        <dbReference type="SAM" id="SignalP"/>
    </source>
</evidence>
<comment type="caution">
    <text evidence="4">The sequence shown here is derived from an EMBL/GenBank/DDBJ whole genome shotgun (WGS) entry which is preliminary data.</text>
</comment>
<gene>
    <name evidence="4" type="ORF">SCOCK_30003</name>
</gene>
<feature type="region of interest" description="Disordered" evidence="1">
    <location>
        <begin position="317"/>
        <end position="369"/>
    </location>
</feature>